<dbReference type="Pfam" id="PF25232">
    <property type="entry name" value="DUF7848"/>
    <property type="match status" value="1"/>
</dbReference>
<dbReference type="RefSeq" id="WP_003982933.1">
    <property type="nucleotide sequence ID" value="NZ_CP043497.1"/>
</dbReference>
<accession>A0ABY3Z8R1</accession>
<protein>
    <recommendedName>
        <fullName evidence="1">DUF7848 domain-containing protein</fullName>
    </recommendedName>
</protein>
<organism evidence="2 3">
    <name type="scientific">Streptomyces rimosus subsp. rimosus</name>
    <dbReference type="NCBI Taxonomy" id="132474"/>
    <lineage>
        <taxon>Bacteria</taxon>
        <taxon>Bacillati</taxon>
        <taxon>Actinomycetota</taxon>
        <taxon>Actinomycetes</taxon>
        <taxon>Kitasatosporales</taxon>
        <taxon>Streptomycetaceae</taxon>
        <taxon>Streptomyces</taxon>
    </lineage>
</organism>
<dbReference type="InterPro" id="IPR057170">
    <property type="entry name" value="DUF7848"/>
</dbReference>
<evidence type="ECO:0000259" key="1">
    <source>
        <dbReference type="Pfam" id="PF25232"/>
    </source>
</evidence>
<evidence type="ECO:0000313" key="2">
    <source>
        <dbReference type="EMBL" id="UNZ06158.1"/>
    </source>
</evidence>
<dbReference type="EMBL" id="CP094298">
    <property type="protein sequence ID" value="UNZ06158.1"/>
    <property type="molecule type" value="Genomic_DNA"/>
</dbReference>
<dbReference type="Proteomes" id="UP000829494">
    <property type="component" value="Chromosome"/>
</dbReference>
<name>A0ABY3Z8R1_STRRM</name>
<keyword evidence="3" id="KW-1185">Reference proteome</keyword>
<reference evidence="2 3" key="1">
    <citation type="submission" date="2022-03" db="EMBL/GenBank/DDBJ databases">
        <title>Complete genome of Streptomyces rimosus ssp. rimosus R7 (=ATCC 10970).</title>
        <authorList>
            <person name="Beganovic S."/>
            <person name="Ruckert C."/>
            <person name="Busche T."/>
            <person name="Kalinowski J."/>
            <person name="Wittmann C."/>
        </authorList>
    </citation>
    <scope>NUCLEOTIDE SEQUENCE [LARGE SCALE GENOMIC DNA]</scope>
    <source>
        <strain evidence="2 3">R7</strain>
    </source>
</reference>
<evidence type="ECO:0000313" key="3">
    <source>
        <dbReference type="Proteomes" id="UP000829494"/>
    </source>
</evidence>
<sequence length="68" mass="7742">MTSEQPATYRLECVHEDVSGPCWARSPRVSDPRALDVWAAKHARETCGAHVRFDELVRRPRTIRAPKA</sequence>
<dbReference type="GeneID" id="66854705"/>
<gene>
    <name evidence="2" type="ORF">SRIMR7_28825</name>
</gene>
<feature type="domain" description="DUF7848" evidence="1">
    <location>
        <begin position="4"/>
        <end position="62"/>
    </location>
</feature>
<proteinExistence type="predicted"/>